<evidence type="ECO:0000259" key="3">
    <source>
        <dbReference type="PROSITE" id="PS50110"/>
    </source>
</evidence>
<organism evidence="4 5">
    <name type="scientific">Candidatus Woykebacteria bacterium RBG_16_39_9b</name>
    <dbReference type="NCBI Taxonomy" id="1802595"/>
    <lineage>
        <taxon>Bacteria</taxon>
        <taxon>Candidatus Woykeibacteriota</taxon>
    </lineage>
</organism>
<dbReference type="STRING" id="1802595.A2134_00495"/>
<proteinExistence type="predicted"/>
<feature type="domain" description="Response regulatory" evidence="3">
    <location>
        <begin position="4"/>
        <end position="120"/>
    </location>
</feature>
<dbReference type="InterPro" id="IPR001789">
    <property type="entry name" value="Sig_transdc_resp-reg_receiver"/>
</dbReference>
<evidence type="ECO:0000256" key="1">
    <source>
        <dbReference type="ARBA" id="ARBA00022553"/>
    </source>
</evidence>
<dbReference type="InterPro" id="IPR050595">
    <property type="entry name" value="Bact_response_regulator"/>
</dbReference>
<keyword evidence="1 2" id="KW-0597">Phosphoprotein</keyword>
<evidence type="ECO:0000313" key="5">
    <source>
        <dbReference type="Proteomes" id="UP000178162"/>
    </source>
</evidence>
<dbReference type="GO" id="GO:0000160">
    <property type="term" value="P:phosphorelay signal transduction system"/>
    <property type="evidence" value="ECO:0007669"/>
    <property type="project" value="InterPro"/>
</dbReference>
<dbReference type="Proteomes" id="UP000178162">
    <property type="component" value="Unassembled WGS sequence"/>
</dbReference>
<evidence type="ECO:0000256" key="2">
    <source>
        <dbReference type="PROSITE-ProRule" id="PRU00169"/>
    </source>
</evidence>
<dbReference type="PANTHER" id="PTHR44591">
    <property type="entry name" value="STRESS RESPONSE REGULATOR PROTEIN 1"/>
    <property type="match status" value="1"/>
</dbReference>
<dbReference type="InterPro" id="IPR011006">
    <property type="entry name" value="CheY-like_superfamily"/>
</dbReference>
<reference evidence="4 5" key="1">
    <citation type="journal article" date="2016" name="Nat. Commun.">
        <title>Thousands of microbial genomes shed light on interconnected biogeochemical processes in an aquifer system.</title>
        <authorList>
            <person name="Anantharaman K."/>
            <person name="Brown C.T."/>
            <person name="Hug L.A."/>
            <person name="Sharon I."/>
            <person name="Castelle C.J."/>
            <person name="Probst A.J."/>
            <person name="Thomas B.C."/>
            <person name="Singh A."/>
            <person name="Wilkins M.J."/>
            <person name="Karaoz U."/>
            <person name="Brodie E.L."/>
            <person name="Williams K.H."/>
            <person name="Hubbard S.S."/>
            <person name="Banfield J.F."/>
        </authorList>
    </citation>
    <scope>NUCLEOTIDE SEQUENCE [LARGE SCALE GENOMIC DNA]</scope>
</reference>
<accession>A0A1G1WBR2</accession>
<dbReference type="CDD" id="cd17574">
    <property type="entry name" value="REC_OmpR"/>
    <property type="match status" value="1"/>
</dbReference>
<comment type="caution">
    <text evidence="4">The sequence shown here is derived from an EMBL/GenBank/DDBJ whole genome shotgun (WGS) entry which is preliminary data.</text>
</comment>
<sequence length="121" mass="13609">MTRKILLIEDDQFIRDLYERQFKLAGFEVDSAADGEVGLQKANINAYNMILLDLLLPKINGLDLLKTLKQNSQTKNIPVVILSNLANDTHLETGMRLGALAYIIKSQSTPRQVIEQIQSLL</sequence>
<evidence type="ECO:0000313" key="4">
    <source>
        <dbReference type="EMBL" id="OGY25136.1"/>
    </source>
</evidence>
<gene>
    <name evidence="4" type="ORF">A2134_00495</name>
</gene>
<dbReference type="EMBL" id="MHCR01000023">
    <property type="protein sequence ID" value="OGY25136.1"/>
    <property type="molecule type" value="Genomic_DNA"/>
</dbReference>
<dbReference type="PANTHER" id="PTHR44591:SF23">
    <property type="entry name" value="CHEY SUBFAMILY"/>
    <property type="match status" value="1"/>
</dbReference>
<dbReference type="Pfam" id="PF00072">
    <property type="entry name" value="Response_reg"/>
    <property type="match status" value="1"/>
</dbReference>
<dbReference type="AlphaFoldDB" id="A0A1G1WBR2"/>
<dbReference type="SUPFAM" id="SSF52172">
    <property type="entry name" value="CheY-like"/>
    <property type="match status" value="1"/>
</dbReference>
<dbReference type="Gene3D" id="3.40.50.2300">
    <property type="match status" value="1"/>
</dbReference>
<feature type="modified residue" description="4-aspartylphosphate" evidence="2">
    <location>
        <position position="53"/>
    </location>
</feature>
<name>A0A1G1WBR2_9BACT</name>
<dbReference type="PROSITE" id="PS50110">
    <property type="entry name" value="RESPONSE_REGULATORY"/>
    <property type="match status" value="1"/>
</dbReference>
<protein>
    <recommendedName>
        <fullName evidence="3">Response regulatory domain-containing protein</fullName>
    </recommendedName>
</protein>
<dbReference type="SMART" id="SM00448">
    <property type="entry name" value="REC"/>
    <property type="match status" value="1"/>
</dbReference>